<proteinExistence type="predicted"/>
<protein>
    <submittedName>
        <fullName evidence="1">Uncharacterized protein</fullName>
    </submittedName>
</protein>
<dbReference type="RefSeq" id="XP_024577784.1">
    <property type="nucleotide sequence ID" value="XM_024727182.1"/>
</dbReference>
<dbReference type="EMBL" id="CCYD01000553">
    <property type="protein sequence ID" value="CEG41415.1"/>
    <property type="molecule type" value="Genomic_DNA"/>
</dbReference>
<name>A0A0P1AKH5_PLAHL</name>
<dbReference type="GeneID" id="36406819"/>
<evidence type="ECO:0000313" key="2">
    <source>
        <dbReference type="Proteomes" id="UP000054928"/>
    </source>
</evidence>
<keyword evidence="2" id="KW-1185">Reference proteome</keyword>
<accession>A0A0P1AKH5</accession>
<dbReference type="Proteomes" id="UP000054928">
    <property type="component" value="Unassembled WGS sequence"/>
</dbReference>
<reference evidence="2" key="1">
    <citation type="submission" date="2014-09" db="EMBL/GenBank/DDBJ databases">
        <authorList>
            <person name="Sharma Rahul"/>
            <person name="Thines Marco"/>
        </authorList>
    </citation>
    <scope>NUCLEOTIDE SEQUENCE [LARGE SCALE GENOMIC DNA]</scope>
</reference>
<organism evidence="1 2">
    <name type="scientific">Plasmopara halstedii</name>
    <name type="common">Downy mildew of sunflower</name>
    <dbReference type="NCBI Taxonomy" id="4781"/>
    <lineage>
        <taxon>Eukaryota</taxon>
        <taxon>Sar</taxon>
        <taxon>Stramenopiles</taxon>
        <taxon>Oomycota</taxon>
        <taxon>Peronosporomycetes</taxon>
        <taxon>Peronosporales</taxon>
        <taxon>Peronosporaceae</taxon>
        <taxon>Plasmopara</taxon>
    </lineage>
</organism>
<evidence type="ECO:0000313" key="1">
    <source>
        <dbReference type="EMBL" id="CEG41415.1"/>
    </source>
</evidence>
<dbReference type="AlphaFoldDB" id="A0A0P1AKH5"/>
<sequence length="66" mass="7611">MLGSKVSIKHLLYTTVENSRCFDNVNAVRALDHFRRRADSRYGVAETQCGAICKQYWMLQALVMDE</sequence>